<evidence type="ECO:0000256" key="9">
    <source>
        <dbReference type="ARBA" id="ARBA00047989"/>
    </source>
</evidence>
<keyword evidence="7" id="KW-0378">Hydrolase</keyword>
<keyword evidence="5" id="KW-0808">Transferase</keyword>
<sequence>MKEPFVSVHDSVYVIKEWQDIAPNLVAGFTTKEGGLSLGAFKSLNFGFHVDDCAEDVCENRQLLGGMLDFPVSNWVGAVQTHGDRIVAVGKKDKGKGALDYETSFKAIDGFFTDEKGILLTLCYADCVPLYFFSNKSNRIGTAHAGWKGTVLGIGFEMVKKWKEDGIRPADIEVVIGPSICKNCYIVDDYVIEKVRSWVDSERELPYAPVNGQKGSYYLSLQLLNEWILMKAGIPRENIKTTHYCTSCSSEFFSHRRDLGKTGRMIGFIGWKEK</sequence>
<keyword evidence="8" id="KW-0862">Zinc</keyword>
<keyword evidence="6" id="KW-0479">Metal-binding</keyword>
<evidence type="ECO:0000256" key="12">
    <source>
        <dbReference type="RuleBase" id="RU361274"/>
    </source>
</evidence>
<evidence type="ECO:0000313" key="14">
    <source>
        <dbReference type="Proteomes" id="UP001387364"/>
    </source>
</evidence>
<evidence type="ECO:0000256" key="10">
    <source>
        <dbReference type="ARBA" id="ARBA00048968"/>
    </source>
</evidence>
<dbReference type="Pfam" id="PF02578">
    <property type="entry name" value="Cu-oxidase_4"/>
    <property type="match status" value="1"/>
</dbReference>
<comment type="catalytic activity">
    <reaction evidence="9">
        <text>adenosine + H2O + H(+) = inosine + NH4(+)</text>
        <dbReference type="Rhea" id="RHEA:24408"/>
        <dbReference type="ChEBI" id="CHEBI:15377"/>
        <dbReference type="ChEBI" id="CHEBI:15378"/>
        <dbReference type="ChEBI" id="CHEBI:16335"/>
        <dbReference type="ChEBI" id="CHEBI:17596"/>
        <dbReference type="ChEBI" id="CHEBI:28938"/>
        <dbReference type="EC" id="3.5.4.4"/>
    </reaction>
    <physiologicalReaction direction="left-to-right" evidence="9">
        <dbReference type="Rhea" id="RHEA:24409"/>
    </physiologicalReaction>
</comment>
<gene>
    <name evidence="13" type="primary">pgeF</name>
    <name evidence="13" type="ORF">WDJ61_06435</name>
</gene>
<evidence type="ECO:0000256" key="3">
    <source>
        <dbReference type="ARBA" id="ARBA00003215"/>
    </source>
</evidence>
<evidence type="ECO:0000256" key="5">
    <source>
        <dbReference type="ARBA" id="ARBA00022679"/>
    </source>
</evidence>
<evidence type="ECO:0000256" key="7">
    <source>
        <dbReference type="ARBA" id="ARBA00022801"/>
    </source>
</evidence>
<reference evidence="13 14" key="1">
    <citation type="submission" date="2024-02" db="EMBL/GenBank/DDBJ databases">
        <title>Seven novel Bacillus-like species.</title>
        <authorList>
            <person name="Liu G."/>
        </authorList>
    </citation>
    <scope>NUCLEOTIDE SEQUENCE [LARGE SCALE GENOMIC DNA]</scope>
    <source>
        <strain evidence="13 14">FJAT-52991</strain>
    </source>
</reference>
<evidence type="ECO:0000256" key="11">
    <source>
        <dbReference type="ARBA" id="ARBA00049893"/>
    </source>
</evidence>
<accession>A0ABZ2N9P1</accession>
<dbReference type="NCBIfam" id="TIGR00726">
    <property type="entry name" value="peptidoglycan editing factor PgeF"/>
    <property type="match status" value="1"/>
</dbReference>
<evidence type="ECO:0000256" key="4">
    <source>
        <dbReference type="ARBA" id="ARBA00007353"/>
    </source>
</evidence>
<evidence type="ECO:0000313" key="13">
    <source>
        <dbReference type="EMBL" id="WXB94264.1"/>
    </source>
</evidence>
<proteinExistence type="inferred from homology"/>
<organism evidence="13 14">
    <name type="scientific">Bacillus kandeliae</name>
    <dbReference type="NCBI Taxonomy" id="3129297"/>
    <lineage>
        <taxon>Bacteria</taxon>
        <taxon>Bacillati</taxon>
        <taxon>Bacillota</taxon>
        <taxon>Bacilli</taxon>
        <taxon>Bacillales</taxon>
        <taxon>Bacillaceae</taxon>
        <taxon>Bacillus</taxon>
    </lineage>
</organism>
<comment type="similarity">
    <text evidence="4 12">Belongs to the purine nucleoside phosphorylase YfiH/LACC1 family.</text>
</comment>
<dbReference type="PANTHER" id="PTHR30616:SF2">
    <property type="entry name" value="PURINE NUCLEOSIDE PHOSPHORYLASE LACC1"/>
    <property type="match status" value="1"/>
</dbReference>
<dbReference type="SUPFAM" id="SSF64438">
    <property type="entry name" value="CNF1/YfiH-like putative cysteine hydrolases"/>
    <property type="match status" value="1"/>
</dbReference>
<evidence type="ECO:0000256" key="6">
    <source>
        <dbReference type="ARBA" id="ARBA00022723"/>
    </source>
</evidence>
<protein>
    <recommendedName>
        <fullName evidence="12">Purine nucleoside phosphorylase</fullName>
    </recommendedName>
</protein>
<comment type="function">
    <text evidence="3">Purine nucleoside enzyme that catalyzes the phosphorolysis of adenosine and inosine nucleosides, yielding D-ribose 1-phosphate and the respective free bases, adenine and hypoxanthine. Also catalyzes the phosphorolysis of S-methyl-5'-thioadenosine into adenine and S-methyl-5-thio-alpha-D-ribose 1-phosphate. Also has adenosine deaminase activity.</text>
</comment>
<dbReference type="CDD" id="cd16833">
    <property type="entry name" value="YfiH"/>
    <property type="match status" value="1"/>
</dbReference>
<dbReference type="EMBL" id="CP147404">
    <property type="protein sequence ID" value="WXB94264.1"/>
    <property type="molecule type" value="Genomic_DNA"/>
</dbReference>
<dbReference type="RefSeq" id="WP_338753917.1">
    <property type="nucleotide sequence ID" value="NZ_CP147404.1"/>
</dbReference>
<dbReference type="InterPro" id="IPR011324">
    <property type="entry name" value="Cytotoxic_necrot_fac-like_cat"/>
</dbReference>
<dbReference type="InterPro" id="IPR038371">
    <property type="entry name" value="Cu_polyphenol_OxRdtase_sf"/>
</dbReference>
<comment type="cofactor">
    <cofactor evidence="2">
        <name>Zn(2+)</name>
        <dbReference type="ChEBI" id="CHEBI:29105"/>
    </cofactor>
</comment>
<comment type="catalytic activity">
    <reaction evidence="11">
        <text>S-methyl-5'-thioadenosine + phosphate = 5-(methylsulfanyl)-alpha-D-ribose 1-phosphate + adenine</text>
        <dbReference type="Rhea" id="RHEA:11852"/>
        <dbReference type="ChEBI" id="CHEBI:16708"/>
        <dbReference type="ChEBI" id="CHEBI:17509"/>
        <dbReference type="ChEBI" id="CHEBI:43474"/>
        <dbReference type="ChEBI" id="CHEBI:58533"/>
        <dbReference type="EC" id="2.4.2.28"/>
    </reaction>
    <physiologicalReaction direction="left-to-right" evidence="11">
        <dbReference type="Rhea" id="RHEA:11853"/>
    </physiologicalReaction>
</comment>
<dbReference type="Proteomes" id="UP001387364">
    <property type="component" value="Chromosome"/>
</dbReference>
<evidence type="ECO:0000256" key="2">
    <source>
        <dbReference type="ARBA" id="ARBA00001947"/>
    </source>
</evidence>
<dbReference type="Gene3D" id="3.60.140.10">
    <property type="entry name" value="CNF1/YfiH-like putative cysteine hydrolases"/>
    <property type="match status" value="1"/>
</dbReference>
<evidence type="ECO:0000256" key="8">
    <source>
        <dbReference type="ARBA" id="ARBA00022833"/>
    </source>
</evidence>
<name>A0ABZ2N9P1_9BACI</name>
<evidence type="ECO:0000256" key="1">
    <source>
        <dbReference type="ARBA" id="ARBA00000553"/>
    </source>
</evidence>
<comment type="catalytic activity">
    <reaction evidence="1">
        <text>inosine + phosphate = alpha-D-ribose 1-phosphate + hypoxanthine</text>
        <dbReference type="Rhea" id="RHEA:27646"/>
        <dbReference type="ChEBI" id="CHEBI:17368"/>
        <dbReference type="ChEBI" id="CHEBI:17596"/>
        <dbReference type="ChEBI" id="CHEBI:43474"/>
        <dbReference type="ChEBI" id="CHEBI:57720"/>
        <dbReference type="EC" id="2.4.2.1"/>
    </reaction>
    <physiologicalReaction direction="left-to-right" evidence="1">
        <dbReference type="Rhea" id="RHEA:27647"/>
    </physiologicalReaction>
</comment>
<dbReference type="InterPro" id="IPR003730">
    <property type="entry name" value="Cu_polyphenol_OxRdtase"/>
</dbReference>
<dbReference type="PANTHER" id="PTHR30616">
    <property type="entry name" value="UNCHARACTERIZED PROTEIN YFIH"/>
    <property type="match status" value="1"/>
</dbReference>
<keyword evidence="14" id="KW-1185">Reference proteome</keyword>
<comment type="catalytic activity">
    <reaction evidence="10">
        <text>adenosine + phosphate = alpha-D-ribose 1-phosphate + adenine</text>
        <dbReference type="Rhea" id="RHEA:27642"/>
        <dbReference type="ChEBI" id="CHEBI:16335"/>
        <dbReference type="ChEBI" id="CHEBI:16708"/>
        <dbReference type="ChEBI" id="CHEBI:43474"/>
        <dbReference type="ChEBI" id="CHEBI:57720"/>
        <dbReference type="EC" id="2.4.2.1"/>
    </reaction>
    <physiologicalReaction direction="left-to-right" evidence="10">
        <dbReference type="Rhea" id="RHEA:27643"/>
    </physiologicalReaction>
</comment>